<accession>A0A7C5RT63</accession>
<gene>
    <name evidence="2" type="ORF">ENM21_00620</name>
</gene>
<evidence type="ECO:0000313" key="2">
    <source>
        <dbReference type="EMBL" id="HHM95712.1"/>
    </source>
</evidence>
<organism evidence="2">
    <name type="scientific">Thermomicrobium roseum</name>
    <dbReference type="NCBI Taxonomy" id="500"/>
    <lineage>
        <taxon>Bacteria</taxon>
        <taxon>Pseudomonadati</taxon>
        <taxon>Thermomicrobiota</taxon>
        <taxon>Thermomicrobia</taxon>
        <taxon>Thermomicrobiales</taxon>
        <taxon>Thermomicrobiaceae</taxon>
        <taxon>Thermomicrobium</taxon>
    </lineage>
</organism>
<proteinExistence type="predicted"/>
<protein>
    <submittedName>
        <fullName evidence="2">Uncharacterized protein</fullName>
    </submittedName>
</protein>
<sequence>MAVLLFSGYAFREGTPLGGVRVRAYPVNADGSLGASFVETSSASGTGYWELSVDTVTLPSPTGRYDIELVDPATSQVRWIKSGVRFQVLSLFGPGGASPLADGSVTTSKIADSGVTTAKIADAAVTTAKIADGAVTASKIADGAVVTAKIADGAVSDTKIGDRTLDQGTAAAYANSGSLTQILSWIAKRLKEILGTTNWSDAVPIPLSALANHASRHASGGPDPLTPAAIGAAPADHTHPVATPSSAGFMSAQDKSKLDSLSSSSGLINYGKVRVGTIDIEATTGNDTLTLSSATTQLTLTPDTAAKRVTIALSQGSNSGLDADLLDGQHASAFASASHTHSNATTTAAGFMSAADKSKLDSIQTGAEVNQNAFSNVAVGATTIAASSKTDTLQLSAGSNISLSPNTSTKTVTIAVNTSGLNADLVDGYHAGNASNQVAVSNGTVCTSLNADLLDGYHASSFAPATHSHPNYLDTSGGTLTGDLTIGSGKNLYLRAGTGAATDPGDIIFLDSSGNEMGRIWISPGGGRLMGRIGSSGNGDDIVLYRSASGYTGGRIYVQSTAPTDARPGDLWIDTSTVLG</sequence>
<reference evidence="2" key="1">
    <citation type="journal article" date="2020" name="mSystems">
        <title>Genome- and Community-Level Interaction Insights into Carbon Utilization and Element Cycling Functions of Hydrothermarchaeota in Hydrothermal Sediment.</title>
        <authorList>
            <person name="Zhou Z."/>
            <person name="Liu Y."/>
            <person name="Xu W."/>
            <person name="Pan J."/>
            <person name="Luo Z.H."/>
            <person name="Li M."/>
        </authorList>
    </citation>
    <scope>NUCLEOTIDE SEQUENCE [LARGE SCALE GENOMIC DNA]</scope>
    <source>
        <strain evidence="2">SpSt-1065</strain>
    </source>
</reference>
<dbReference type="EMBL" id="DRWX01000030">
    <property type="protein sequence ID" value="HHM95712.1"/>
    <property type="molecule type" value="Genomic_DNA"/>
</dbReference>
<comment type="caution">
    <text evidence="2">The sequence shown here is derived from an EMBL/GenBank/DDBJ whole genome shotgun (WGS) entry which is preliminary data.</text>
</comment>
<dbReference type="AlphaFoldDB" id="A0A7C5RT63"/>
<name>A0A7C5RT63_THERO</name>
<feature type="region of interest" description="Disordered" evidence="1">
    <location>
        <begin position="214"/>
        <end position="238"/>
    </location>
</feature>
<evidence type="ECO:0000256" key="1">
    <source>
        <dbReference type="SAM" id="MobiDB-lite"/>
    </source>
</evidence>